<feature type="non-terminal residue" evidence="2">
    <location>
        <position position="1"/>
    </location>
</feature>
<dbReference type="InterPro" id="IPR058240">
    <property type="entry name" value="rSAM_sf"/>
</dbReference>
<accession>A0A7V5H1X5</accession>
<sequence>QFDGQHFSLKSDLPNWCKRLWLNTTINWDGSVSPCCFDKDADYAMDFIFNNSTPFKKVFKNEKYMAFRQQVLTNRKNIEMCRNCTEGMEEPYARIVEMCEQKSIEKFLAEASALEDQTVMS</sequence>
<comment type="caution">
    <text evidence="2">The sequence shown here is derived from an EMBL/GenBank/DDBJ whole genome shotgun (WGS) entry which is preliminary data.</text>
</comment>
<name>A0A7V5H1X5_CALAY</name>
<dbReference type="Gene3D" id="3.20.20.70">
    <property type="entry name" value="Aldolase class I"/>
    <property type="match status" value="1"/>
</dbReference>
<organism evidence="2">
    <name type="scientific">Caldithrix abyssi</name>
    <dbReference type="NCBI Taxonomy" id="187145"/>
    <lineage>
        <taxon>Bacteria</taxon>
        <taxon>Pseudomonadati</taxon>
        <taxon>Calditrichota</taxon>
        <taxon>Calditrichia</taxon>
        <taxon>Calditrichales</taxon>
        <taxon>Calditrichaceae</taxon>
        <taxon>Caldithrix</taxon>
    </lineage>
</organism>
<dbReference type="AlphaFoldDB" id="A0A7V5H1X5"/>
<dbReference type="InterPro" id="IPR013785">
    <property type="entry name" value="Aldolase_TIM"/>
</dbReference>
<feature type="domain" description="4Fe4S-binding SPASM" evidence="1">
    <location>
        <begin position="17"/>
        <end position="85"/>
    </location>
</feature>
<evidence type="ECO:0000259" key="1">
    <source>
        <dbReference type="Pfam" id="PF13186"/>
    </source>
</evidence>
<evidence type="ECO:0000313" key="2">
    <source>
        <dbReference type="EMBL" id="HHE54361.1"/>
    </source>
</evidence>
<dbReference type="InterPro" id="IPR023885">
    <property type="entry name" value="4Fe4S-binding_SPASM_dom"/>
</dbReference>
<dbReference type="EMBL" id="DRTD01000085">
    <property type="protein sequence ID" value="HHE54361.1"/>
    <property type="molecule type" value="Genomic_DNA"/>
</dbReference>
<protein>
    <recommendedName>
        <fullName evidence="1">4Fe4S-binding SPASM domain-containing protein</fullName>
    </recommendedName>
</protein>
<reference evidence="2" key="1">
    <citation type="journal article" date="2020" name="mSystems">
        <title>Genome- and Community-Level Interaction Insights into Carbon Utilization and Element Cycling Functions of Hydrothermarchaeota in Hydrothermal Sediment.</title>
        <authorList>
            <person name="Zhou Z."/>
            <person name="Liu Y."/>
            <person name="Xu W."/>
            <person name="Pan J."/>
            <person name="Luo Z.H."/>
            <person name="Li M."/>
        </authorList>
    </citation>
    <scope>NUCLEOTIDE SEQUENCE [LARGE SCALE GENOMIC DNA]</scope>
    <source>
        <strain evidence="2">HyVt-76</strain>
    </source>
</reference>
<dbReference type="Pfam" id="PF13186">
    <property type="entry name" value="SPASM"/>
    <property type="match status" value="1"/>
</dbReference>
<dbReference type="Proteomes" id="UP000886111">
    <property type="component" value="Unassembled WGS sequence"/>
</dbReference>
<proteinExistence type="predicted"/>
<dbReference type="SUPFAM" id="SSF102114">
    <property type="entry name" value="Radical SAM enzymes"/>
    <property type="match status" value="1"/>
</dbReference>
<gene>
    <name evidence="2" type="ORF">ENL21_01165</name>
</gene>